<feature type="binding site" evidence="11">
    <location>
        <begin position="12"/>
        <end position="15"/>
    </location>
    <ligand>
        <name>ATP</name>
        <dbReference type="ChEBI" id="CHEBI:30616"/>
    </ligand>
</feature>
<dbReference type="GO" id="GO:0005524">
    <property type="term" value="F:ATP binding"/>
    <property type="evidence" value="ECO:0007669"/>
    <property type="project" value="UniProtKB-KW"/>
</dbReference>
<feature type="binding site" evidence="11">
    <location>
        <position position="59"/>
    </location>
    <ligand>
        <name>ATP</name>
        <dbReference type="ChEBI" id="CHEBI:30616"/>
    </ligand>
</feature>
<dbReference type="RefSeq" id="WP_151865077.1">
    <property type="nucleotide sequence ID" value="NZ_WBZB01000013.1"/>
</dbReference>
<comment type="activity regulation">
    <text evidence="11">Allosterically activated by GTP. Inhibited by UTP.</text>
</comment>
<dbReference type="InterPro" id="IPR036393">
    <property type="entry name" value="AceGlu_kinase-like_sf"/>
</dbReference>
<keyword evidence="7 11" id="KW-0418">Kinase</keyword>
<dbReference type="NCBIfam" id="TIGR02075">
    <property type="entry name" value="pyrH_bact"/>
    <property type="match status" value="1"/>
</dbReference>
<dbReference type="SUPFAM" id="SSF53633">
    <property type="entry name" value="Carbamate kinase-like"/>
    <property type="match status" value="1"/>
</dbReference>
<organism evidence="13 14">
    <name type="scientific">Alkaliphilus serpentinus</name>
    <dbReference type="NCBI Taxonomy" id="1482731"/>
    <lineage>
        <taxon>Bacteria</taxon>
        <taxon>Bacillati</taxon>
        <taxon>Bacillota</taxon>
        <taxon>Clostridia</taxon>
        <taxon>Peptostreptococcales</taxon>
        <taxon>Natronincolaceae</taxon>
        <taxon>Alkaliphilus</taxon>
    </lineage>
</organism>
<evidence type="ECO:0000313" key="14">
    <source>
        <dbReference type="Proteomes" id="UP000465601"/>
    </source>
</evidence>
<evidence type="ECO:0000256" key="5">
    <source>
        <dbReference type="ARBA" id="ARBA00022679"/>
    </source>
</evidence>
<dbReference type="GO" id="GO:0005737">
    <property type="term" value="C:cytoplasm"/>
    <property type="evidence" value="ECO:0007669"/>
    <property type="project" value="UniProtKB-SubCell"/>
</dbReference>
<comment type="caution">
    <text evidence="13">The sequence shown here is derived from an EMBL/GenBank/DDBJ whole genome shotgun (WGS) entry which is preliminary data.</text>
</comment>
<dbReference type="FunFam" id="3.40.1160.10:FF:000001">
    <property type="entry name" value="Uridylate kinase"/>
    <property type="match status" value="1"/>
</dbReference>
<comment type="subcellular location">
    <subcellularLocation>
        <location evidence="1 11">Cytoplasm</location>
    </subcellularLocation>
</comment>
<evidence type="ECO:0000256" key="7">
    <source>
        <dbReference type="ARBA" id="ARBA00022777"/>
    </source>
</evidence>
<dbReference type="EMBL" id="WBZB01000013">
    <property type="protein sequence ID" value="KAB3531351.1"/>
    <property type="molecule type" value="Genomic_DNA"/>
</dbReference>
<feature type="binding site" evidence="11">
    <location>
        <begin position="133"/>
        <end position="140"/>
    </location>
    <ligand>
        <name>UMP</name>
        <dbReference type="ChEBI" id="CHEBI:57865"/>
    </ligand>
</feature>
<dbReference type="AlphaFoldDB" id="A0A833M8L3"/>
<dbReference type="GO" id="GO:0006225">
    <property type="term" value="P:UDP biosynthetic process"/>
    <property type="evidence" value="ECO:0007669"/>
    <property type="project" value="TreeGrafter"/>
</dbReference>
<keyword evidence="9 11" id="KW-0665">Pyrimidine biosynthesis</keyword>
<dbReference type="HAMAP" id="MF_01220_B">
    <property type="entry name" value="PyrH_B"/>
    <property type="match status" value="1"/>
</dbReference>
<evidence type="ECO:0000256" key="1">
    <source>
        <dbReference type="ARBA" id="ARBA00004496"/>
    </source>
</evidence>
<keyword evidence="8 11" id="KW-0067">ATP-binding</keyword>
<comment type="catalytic activity">
    <reaction evidence="10 11">
        <text>UMP + ATP = UDP + ADP</text>
        <dbReference type="Rhea" id="RHEA:24400"/>
        <dbReference type="ChEBI" id="CHEBI:30616"/>
        <dbReference type="ChEBI" id="CHEBI:57865"/>
        <dbReference type="ChEBI" id="CHEBI:58223"/>
        <dbReference type="ChEBI" id="CHEBI:456216"/>
        <dbReference type="EC" id="2.7.4.22"/>
    </reaction>
</comment>
<dbReference type="CDD" id="cd04254">
    <property type="entry name" value="AAK_UMPK-PyrH-Ec"/>
    <property type="match status" value="1"/>
</dbReference>
<keyword evidence="5 11" id="KW-0808">Transferase</keyword>
<evidence type="ECO:0000259" key="12">
    <source>
        <dbReference type="Pfam" id="PF00696"/>
    </source>
</evidence>
<keyword evidence="4 11" id="KW-0963">Cytoplasm</keyword>
<feature type="binding site" evidence="11">
    <location>
        <position position="166"/>
    </location>
    <ligand>
        <name>ATP</name>
        <dbReference type="ChEBI" id="CHEBI:30616"/>
    </ligand>
</feature>
<comment type="similarity">
    <text evidence="3 11">Belongs to the UMP kinase family.</text>
</comment>
<comment type="pathway">
    <text evidence="2 11">Pyrimidine metabolism; CTP biosynthesis via de novo pathway; UDP from UMP (UMPK route): step 1/1.</text>
</comment>
<feature type="binding site" evidence="11">
    <location>
        <position position="169"/>
    </location>
    <ligand>
        <name>ATP</name>
        <dbReference type="ChEBI" id="CHEBI:30616"/>
    </ligand>
</feature>
<gene>
    <name evidence="11" type="primary">pyrH</name>
    <name evidence="13" type="ORF">F8153_04010</name>
</gene>
<dbReference type="UniPathway" id="UPA00159">
    <property type="reaction ID" value="UER00275"/>
</dbReference>
<feature type="binding site" evidence="11">
    <location>
        <position position="55"/>
    </location>
    <ligand>
        <name>ATP</name>
        <dbReference type="ChEBI" id="CHEBI:30616"/>
    </ligand>
</feature>
<dbReference type="PIRSF" id="PIRSF005650">
    <property type="entry name" value="Uridylate_kin"/>
    <property type="match status" value="1"/>
</dbReference>
<dbReference type="Gene3D" id="3.40.1160.10">
    <property type="entry name" value="Acetylglutamate kinase-like"/>
    <property type="match status" value="1"/>
</dbReference>
<name>A0A833M8L3_9FIRM</name>
<dbReference type="InterPro" id="IPR011817">
    <property type="entry name" value="Uridylate_kinase"/>
</dbReference>
<dbReference type="GO" id="GO:0033862">
    <property type="term" value="F:UMP kinase activity"/>
    <property type="evidence" value="ECO:0007669"/>
    <property type="project" value="UniProtKB-EC"/>
</dbReference>
<dbReference type="Pfam" id="PF00696">
    <property type="entry name" value="AA_kinase"/>
    <property type="match status" value="1"/>
</dbReference>
<feature type="binding site" evidence="11">
    <location>
        <position position="72"/>
    </location>
    <ligand>
        <name>UMP</name>
        <dbReference type="ChEBI" id="CHEBI:57865"/>
    </ligand>
</feature>
<comment type="function">
    <text evidence="11">Catalyzes the reversible phosphorylation of UMP to UDP.</text>
</comment>
<dbReference type="PANTHER" id="PTHR42833">
    <property type="entry name" value="URIDYLATE KINASE"/>
    <property type="match status" value="1"/>
</dbReference>
<feature type="binding site" evidence="11">
    <location>
        <position position="54"/>
    </location>
    <ligand>
        <name>UMP</name>
        <dbReference type="ChEBI" id="CHEBI:57865"/>
    </ligand>
</feature>
<dbReference type="InterPro" id="IPR001048">
    <property type="entry name" value="Asp/Glu/Uridylate_kinase"/>
</dbReference>
<evidence type="ECO:0000313" key="13">
    <source>
        <dbReference type="EMBL" id="KAB3531351.1"/>
    </source>
</evidence>
<evidence type="ECO:0000256" key="6">
    <source>
        <dbReference type="ARBA" id="ARBA00022741"/>
    </source>
</evidence>
<dbReference type="GO" id="GO:0044210">
    <property type="term" value="P:'de novo' CTP biosynthetic process"/>
    <property type="evidence" value="ECO:0007669"/>
    <property type="project" value="UniProtKB-UniRule"/>
</dbReference>
<evidence type="ECO:0000256" key="2">
    <source>
        <dbReference type="ARBA" id="ARBA00004791"/>
    </source>
</evidence>
<evidence type="ECO:0000256" key="8">
    <source>
        <dbReference type="ARBA" id="ARBA00022840"/>
    </source>
</evidence>
<keyword evidence="6 11" id="KW-0547">Nucleotide-binding</keyword>
<comment type="caution">
    <text evidence="11">Lacks conserved residue(s) required for the propagation of feature annotation.</text>
</comment>
<protein>
    <recommendedName>
        <fullName evidence="11">Uridylate kinase</fullName>
        <shortName evidence="11">UK</shortName>
        <ecNumber evidence="11">2.7.4.22</ecNumber>
    </recommendedName>
    <alternativeName>
        <fullName evidence="11">Uridine monophosphate kinase</fullName>
        <shortName evidence="11">UMP kinase</shortName>
        <shortName evidence="11">UMPK</shortName>
    </alternativeName>
</protein>
<evidence type="ECO:0000256" key="9">
    <source>
        <dbReference type="ARBA" id="ARBA00022975"/>
    </source>
</evidence>
<accession>A0A833M8L3</accession>
<dbReference type="EC" id="2.7.4.22" evidence="11"/>
<proteinExistence type="inferred from homology"/>
<reference evidence="13 14" key="1">
    <citation type="submission" date="2019-10" db="EMBL/GenBank/DDBJ databases">
        <title>Alkaliphilus serpentinus sp. nov. and Alkaliphilus pronyensis sp. nov., two novel anaerobic alkaliphilic species isolated from the serpentinized-hosted hydrothermal field of the Prony Bay (New Caledonia).</title>
        <authorList>
            <person name="Postec A."/>
        </authorList>
    </citation>
    <scope>NUCLEOTIDE SEQUENCE [LARGE SCALE GENOMIC DNA]</scope>
    <source>
        <strain evidence="13 14">LacT</strain>
    </source>
</reference>
<comment type="subunit">
    <text evidence="11">Homohexamer.</text>
</comment>
<dbReference type="OrthoDB" id="9807458at2"/>
<sequence length="236" mass="25796">MKKPIYKRVLLKISGEALAGEQGFGLDTETINHIADEVKNIVDMGVEVAIVVGGGNFWRGRSGQGMDRTTADYMGMLATVINALALQDALENIGILTRTQTAIEMRQIAEPYIRRRAVRHLEKGRVVIFAAGTGNPYFSTDTTAALRAAEIEAEVILLAKKVDGVYDSDPYENPTAVKFDELSYLDVLRLGLKVMDSTATSLCMDNSIPIKVFGIDKPNNITKVILGESIGTFINR</sequence>
<feature type="region of interest" description="Involved in allosteric activation by GTP" evidence="11">
    <location>
        <begin position="20"/>
        <end position="25"/>
    </location>
</feature>
<evidence type="ECO:0000256" key="3">
    <source>
        <dbReference type="ARBA" id="ARBA00007614"/>
    </source>
</evidence>
<keyword evidence="11" id="KW-0021">Allosteric enzyme</keyword>
<feature type="domain" description="Aspartate/glutamate/uridylate kinase" evidence="12">
    <location>
        <begin position="7"/>
        <end position="213"/>
    </location>
</feature>
<dbReference type="PANTHER" id="PTHR42833:SF4">
    <property type="entry name" value="URIDYLATE KINASE PUMPKIN, CHLOROPLASTIC"/>
    <property type="match status" value="1"/>
</dbReference>
<evidence type="ECO:0000256" key="4">
    <source>
        <dbReference type="ARBA" id="ARBA00022490"/>
    </source>
</evidence>
<dbReference type="InterPro" id="IPR015963">
    <property type="entry name" value="Uridylate_kinase_bac"/>
</dbReference>
<dbReference type="Proteomes" id="UP000465601">
    <property type="component" value="Unassembled WGS sequence"/>
</dbReference>
<evidence type="ECO:0000256" key="10">
    <source>
        <dbReference type="ARBA" id="ARBA00047767"/>
    </source>
</evidence>
<keyword evidence="14" id="KW-1185">Reference proteome</keyword>
<evidence type="ECO:0000256" key="11">
    <source>
        <dbReference type="HAMAP-Rule" id="MF_01220"/>
    </source>
</evidence>